<comment type="caution">
    <text evidence="3">The sequence shown here is derived from an EMBL/GenBank/DDBJ whole genome shotgun (WGS) entry which is preliminary data.</text>
</comment>
<feature type="transmembrane region" description="Helical" evidence="2">
    <location>
        <begin position="7"/>
        <end position="27"/>
    </location>
</feature>
<dbReference type="Proteomes" id="UP001595923">
    <property type="component" value="Unassembled WGS sequence"/>
</dbReference>
<dbReference type="EMBL" id="JBHSFQ010000011">
    <property type="protein sequence ID" value="MFC4562820.1"/>
    <property type="molecule type" value="Genomic_DNA"/>
</dbReference>
<proteinExistence type="predicted"/>
<keyword evidence="2" id="KW-0472">Membrane</keyword>
<keyword evidence="2" id="KW-1133">Transmembrane helix</keyword>
<organism evidence="3 4">
    <name type="scientific">Nocardiopsis mangrovi</name>
    <dbReference type="NCBI Taxonomy" id="1179818"/>
    <lineage>
        <taxon>Bacteria</taxon>
        <taxon>Bacillati</taxon>
        <taxon>Actinomycetota</taxon>
        <taxon>Actinomycetes</taxon>
        <taxon>Streptosporangiales</taxon>
        <taxon>Nocardiopsidaceae</taxon>
        <taxon>Nocardiopsis</taxon>
    </lineage>
</organism>
<feature type="transmembrane region" description="Helical" evidence="2">
    <location>
        <begin position="33"/>
        <end position="52"/>
    </location>
</feature>
<name>A0ABV9DVP3_9ACTN</name>
<evidence type="ECO:0000256" key="2">
    <source>
        <dbReference type="SAM" id="Phobius"/>
    </source>
</evidence>
<feature type="compositionally biased region" description="Basic and acidic residues" evidence="1">
    <location>
        <begin position="352"/>
        <end position="367"/>
    </location>
</feature>
<dbReference type="RefSeq" id="WP_378574341.1">
    <property type="nucleotide sequence ID" value="NZ_JBHSFQ010000011.1"/>
</dbReference>
<feature type="region of interest" description="Disordered" evidence="1">
    <location>
        <begin position="352"/>
        <end position="385"/>
    </location>
</feature>
<keyword evidence="4" id="KW-1185">Reference proteome</keyword>
<reference evidence="4" key="1">
    <citation type="journal article" date="2019" name="Int. J. Syst. Evol. Microbiol.">
        <title>The Global Catalogue of Microorganisms (GCM) 10K type strain sequencing project: providing services to taxonomists for standard genome sequencing and annotation.</title>
        <authorList>
            <consortium name="The Broad Institute Genomics Platform"/>
            <consortium name="The Broad Institute Genome Sequencing Center for Infectious Disease"/>
            <person name="Wu L."/>
            <person name="Ma J."/>
        </authorList>
    </citation>
    <scope>NUCLEOTIDE SEQUENCE [LARGE SCALE GENOMIC DNA]</scope>
    <source>
        <strain evidence="4">XZYJ18</strain>
    </source>
</reference>
<evidence type="ECO:0000256" key="1">
    <source>
        <dbReference type="SAM" id="MobiDB-lite"/>
    </source>
</evidence>
<evidence type="ECO:0000313" key="3">
    <source>
        <dbReference type="EMBL" id="MFC4562820.1"/>
    </source>
</evidence>
<accession>A0ABV9DVP3</accession>
<evidence type="ECO:0000313" key="4">
    <source>
        <dbReference type="Proteomes" id="UP001595923"/>
    </source>
</evidence>
<sequence length="385" mass="41799">MNEKNRTWIAVPTLCAAVVVAVMPFFYGWWTLLWAPLVLVVLGLSLVASGAFRRPEPVRPDVPVFEEALVPMAVPDPVHRHRTGDVLLRSAWPDYTFVFSAIICRLERAEPVPGVHRNPDALAHDLVLQRAAAIAESLTPDLQWLAGSRLAAELGEPVVGGHGSIEVWAEGVSLTVPEEDARRLRSLADMRKEKAVWEHQRARERDRSAYYAEEVLASQGSAIAWCLQFDPAKVRETLDLADTLGELSALVNGPEALSEFSREARAGTAQAPGMPPWPAEGVDVAGTDGAVGGDAVRHASALIDESVRRGGPEDRDPMTERLADVLRAHHQADTAQWIREKYEVFELPGRAAVDRAADIPGEGRTDDGDGSGDPAFEAGSAEPPF</sequence>
<protein>
    <submittedName>
        <fullName evidence="3">Uncharacterized protein</fullName>
    </submittedName>
</protein>
<gene>
    <name evidence="3" type="ORF">ACFO4E_13215</name>
</gene>
<keyword evidence="2" id="KW-0812">Transmembrane</keyword>